<dbReference type="SUPFAM" id="SSF50814">
    <property type="entry name" value="Lipocalins"/>
    <property type="match status" value="1"/>
</dbReference>
<dbReference type="AlphaFoldDB" id="A0A917XRP7"/>
<dbReference type="EMBL" id="BMOS01000002">
    <property type="protein sequence ID" value="GGN50351.1"/>
    <property type="molecule type" value="Genomic_DNA"/>
</dbReference>
<dbReference type="InterPro" id="IPR015231">
    <property type="entry name" value="DUF1934"/>
</dbReference>
<evidence type="ECO:0008006" key="3">
    <source>
        <dbReference type="Google" id="ProtNLM"/>
    </source>
</evidence>
<evidence type="ECO:0000313" key="1">
    <source>
        <dbReference type="EMBL" id="GGN50351.1"/>
    </source>
</evidence>
<gene>
    <name evidence="1" type="ORF">GCM10007971_03780</name>
</gene>
<comment type="caution">
    <text evidence="1">The sequence shown here is derived from an EMBL/GenBank/DDBJ whole genome shotgun (WGS) entry which is preliminary data.</text>
</comment>
<dbReference type="Gene3D" id="2.40.128.20">
    <property type="match status" value="1"/>
</dbReference>
<name>A0A917XRP7_9BACI</name>
<dbReference type="RefSeq" id="WP_188855806.1">
    <property type="nucleotide sequence ID" value="NZ_BMOS01000002.1"/>
</dbReference>
<dbReference type="InterPro" id="IPR012674">
    <property type="entry name" value="Calycin"/>
</dbReference>
<organism evidence="1 2">
    <name type="scientific">Oceanobacillus indicireducens</name>
    <dbReference type="NCBI Taxonomy" id="1004261"/>
    <lineage>
        <taxon>Bacteria</taxon>
        <taxon>Bacillati</taxon>
        <taxon>Bacillota</taxon>
        <taxon>Bacilli</taxon>
        <taxon>Bacillales</taxon>
        <taxon>Bacillaceae</taxon>
        <taxon>Oceanobacillus</taxon>
    </lineage>
</organism>
<evidence type="ECO:0000313" key="2">
    <source>
        <dbReference type="Proteomes" id="UP000624041"/>
    </source>
</evidence>
<reference evidence="1" key="1">
    <citation type="journal article" date="2014" name="Int. J. Syst. Evol. Microbiol.">
        <title>Complete genome sequence of Corynebacterium casei LMG S-19264T (=DSM 44701T), isolated from a smear-ripened cheese.</title>
        <authorList>
            <consortium name="US DOE Joint Genome Institute (JGI-PGF)"/>
            <person name="Walter F."/>
            <person name="Albersmeier A."/>
            <person name="Kalinowski J."/>
            <person name="Ruckert C."/>
        </authorList>
    </citation>
    <scope>NUCLEOTIDE SEQUENCE</scope>
    <source>
        <strain evidence="1">JCM 17251</strain>
    </source>
</reference>
<dbReference type="Pfam" id="PF09148">
    <property type="entry name" value="DUF1934"/>
    <property type="match status" value="1"/>
</dbReference>
<protein>
    <recommendedName>
        <fullName evidence="3">DUF1934 domain-containing protein</fullName>
    </recommendedName>
</protein>
<reference evidence="1" key="2">
    <citation type="submission" date="2020-09" db="EMBL/GenBank/DDBJ databases">
        <authorList>
            <person name="Sun Q."/>
            <person name="Ohkuma M."/>
        </authorList>
    </citation>
    <scope>NUCLEOTIDE SEQUENCE</scope>
    <source>
        <strain evidence="1">JCM 17251</strain>
    </source>
</reference>
<accession>A0A917XRP7</accession>
<sequence>MNEPEKRVALQLKMKIQDASDKEINHIKATGVFFRKGKLDVLRFEETIDDMEISSLITIQKEKVTIKRTGAVSMHQQFRLGQVTENVYKHPHGNLHMETFTQLMMYQPLGQGIPARLNLDYTVKLNGQDERKHTLELIIIEEDPR</sequence>
<proteinExistence type="predicted"/>
<dbReference type="Proteomes" id="UP000624041">
    <property type="component" value="Unassembled WGS sequence"/>
</dbReference>
<keyword evidence="2" id="KW-1185">Reference proteome</keyword>